<dbReference type="AlphaFoldDB" id="A0A1I8HKC7"/>
<accession>A0A1I8HKC7</accession>
<feature type="compositionally biased region" description="Gly residues" evidence="1">
    <location>
        <begin position="235"/>
        <end position="245"/>
    </location>
</feature>
<reference evidence="3" key="1">
    <citation type="submission" date="2016-11" db="UniProtKB">
        <authorList>
            <consortium name="WormBaseParasite"/>
        </authorList>
    </citation>
    <scope>IDENTIFICATION</scope>
</reference>
<feature type="region of interest" description="Disordered" evidence="1">
    <location>
        <begin position="106"/>
        <end position="146"/>
    </location>
</feature>
<keyword evidence="2" id="KW-1185">Reference proteome</keyword>
<feature type="region of interest" description="Disordered" evidence="1">
    <location>
        <begin position="235"/>
        <end position="255"/>
    </location>
</feature>
<evidence type="ECO:0000313" key="2">
    <source>
        <dbReference type="Proteomes" id="UP000095280"/>
    </source>
</evidence>
<dbReference type="WBParaSite" id="maker-uti_cns_0006542-snap-gene-0.3-mRNA-1">
    <property type="protein sequence ID" value="maker-uti_cns_0006542-snap-gene-0.3-mRNA-1"/>
    <property type="gene ID" value="maker-uti_cns_0006542-snap-gene-0.3"/>
</dbReference>
<proteinExistence type="predicted"/>
<name>A0A1I8HKC7_9PLAT</name>
<feature type="region of interest" description="Disordered" evidence="1">
    <location>
        <begin position="1"/>
        <end position="45"/>
    </location>
</feature>
<feature type="compositionally biased region" description="Basic and acidic residues" evidence="1">
    <location>
        <begin position="1"/>
        <end position="11"/>
    </location>
</feature>
<feature type="compositionally biased region" description="Polar residues" evidence="1">
    <location>
        <begin position="23"/>
        <end position="45"/>
    </location>
</feature>
<dbReference type="Proteomes" id="UP000095280">
    <property type="component" value="Unplaced"/>
</dbReference>
<protein>
    <submittedName>
        <fullName evidence="3">Uncharacterized protein</fullName>
    </submittedName>
</protein>
<evidence type="ECO:0000256" key="1">
    <source>
        <dbReference type="SAM" id="MobiDB-lite"/>
    </source>
</evidence>
<evidence type="ECO:0000313" key="3">
    <source>
        <dbReference type="WBParaSite" id="maker-uti_cns_0006542-snap-gene-0.3-mRNA-1"/>
    </source>
</evidence>
<organism evidence="2 3">
    <name type="scientific">Macrostomum lignano</name>
    <dbReference type="NCBI Taxonomy" id="282301"/>
    <lineage>
        <taxon>Eukaryota</taxon>
        <taxon>Metazoa</taxon>
        <taxon>Spiralia</taxon>
        <taxon>Lophotrochozoa</taxon>
        <taxon>Platyhelminthes</taxon>
        <taxon>Rhabditophora</taxon>
        <taxon>Macrostomorpha</taxon>
        <taxon>Macrostomida</taxon>
        <taxon>Macrostomidae</taxon>
        <taxon>Macrostomum</taxon>
    </lineage>
</organism>
<sequence length="255" mass="27821">MARRRAWERTKSAPLAVSGRPSVAQQAVHVSTGSGQTPPERTLQGEQQDVLNRLGAVALGPDHVARQLKSPPAQDGGRALQLGPIVQGLGPDALRSRQRPRLGVVEQDGFDHRLPQPSPLAVGQRFRLEDGSDRTKGRPGESPAPPEVFLHVGHQTAEVGEPLAACELGRLPVCAAARQVRWDVGRHSQHLCMLRWRTPIPMRWRTCLTGWIWCPRTPSSASPLPAWSPLRAAREGGGTHAGGMPRGDWRNSIMR</sequence>
<feature type="compositionally biased region" description="Basic and acidic residues" evidence="1">
    <location>
        <begin position="126"/>
        <end position="139"/>
    </location>
</feature>